<keyword evidence="2" id="KW-0614">Plasmid</keyword>
<dbReference type="RefSeq" id="WP_142832382.1">
    <property type="nucleotide sequence ID" value="NZ_CP117268.1"/>
</dbReference>
<dbReference type="InterPro" id="IPR012318">
    <property type="entry name" value="HTH_CRP"/>
</dbReference>
<dbReference type="Pfam" id="PF13545">
    <property type="entry name" value="HTH_Crp_2"/>
    <property type="match status" value="1"/>
</dbReference>
<reference evidence="2 3" key="1">
    <citation type="journal article" date="2019" name="Phytopathology">
        <title>A Novel Group of Rhizobium tumorigenes-Like Agrobacteria Associated with Crown Gall Disease of Rhododendron and Blueberry.</title>
        <authorList>
            <person name="Kuzmanovic N."/>
            <person name="Behrens P."/>
            <person name="Idczak E."/>
            <person name="Wagner S."/>
            <person name="Gotz M."/>
            <person name="Sproer C."/>
            <person name="Bunk B."/>
            <person name="Overmann J."/>
            <person name="Smalla K."/>
        </authorList>
    </citation>
    <scope>NUCLEOTIDE SEQUENCE [LARGE SCALE GENOMIC DNA]</scope>
    <source>
        <strain evidence="3">rho-6.2</strain>
    </source>
</reference>
<name>A0ABY8IPT0_9HYPH</name>
<evidence type="ECO:0000259" key="1">
    <source>
        <dbReference type="PROSITE" id="PS51063"/>
    </source>
</evidence>
<gene>
    <name evidence="2" type="ORF">PR018_19420</name>
</gene>
<evidence type="ECO:0000313" key="3">
    <source>
        <dbReference type="Proteomes" id="UP000318939"/>
    </source>
</evidence>
<keyword evidence="3" id="KW-1185">Reference proteome</keyword>
<dbReference type="PROSITE" id="PS51063">
    <property type="entry name" value="HTH_CRP_2"/>
    <property type="match status" value="1"/>
</dbReference>
<sequence>MFNRLIALMEEPDRKRLVANFEPVELPRLFEMAEPNKAAEYSFFLESGIGSVVAVSPAGHEVEVAIFGREGMSPPNSLFEDDQAPFKVFMQVEGKGNRILNDHLFEALAASRALRKILSRYAQALFVQTSFTALSNTTHSVERRLARWLLMVHDRTAGNELPVTHEFLGAMLNVRRQSVTTSLHQLEGDRLVYSSRGLVTIRDRKRLEAFAGEAYGLAETEFCRLIGSMG</sequence>
<dbReference type="EMBL" id="CP117268">
    <property type="protein sequence ID" value="WFS25739.1"/>
    <property type="molecule type" value="Genomic_DNA"/>
</dbReference>
<dbReference type="InterPro" id="IPR014710">
    <property type="entry name" value="RmlC-like_jellyroll"/>
</dbReference>
<proteinExistence type="predicted"/>
<dbReference type="Proteomes" id="UP000318939">
    <property type="component" value="Plasmid unnamed1"/>
</dbReference>
<protein>
    <submittedName>
        <fullName evidence="2">Crp/Fnr family transcriptional regulator</fullName>
    </submittedName>
</protein>
<reference evidence="2 3" key="2">
    <citation type="journal article" date="2023" name="MicrobiologyOpen">
        <title>Genomics of the tumorigenes clade of the family Rhizobiaceae and description of Rhizobium rhododendri sp. nov.</title>
        <authorList>
            <person name="Kuzmanovic N."/>
            <person name="diCenzo G.C."/>
            <person name="Bunk B."/>
            <person name="Sproeer C."/>
            <person name="Fruehling A."/>
            <person name="Neumann-Schaal M."/>
            <person name="Overmann J."/>
            <person name="Smalla K."/>
        </authorList>
    </citation>
    <scope>NUCLEOTIDE SEQUENCE [LARGE SCALE GENOMIC DNA]</scope>
    <source>
        <strain evidence="3">rho-6.2</strain>
        <plasmid evidence="2 3">unnamed1</plasmid>
    </source>
</reference>
<geneLocation type="plasmid" evidence="2 3">
    <name>unnamed1</name>
</geneLocation>
<organism evidence="2 3">
    <name type="scientific">Rhizobium rhododendri</name>
    <dbReference type="NCBI Taxonomy" id="2506430"/>
    <lineage>
        <taxon>Bacteria</taxon>
        <taxon>Pseudomonadati</taxon>
        <taxon>Pseudomonadota</taxon>
        <taxon>Alphaproteobacteria</taxon>
        <taxon>Hyphomicrobiales</taxon>
        <taxon>Rhizobiaceae</taxon>
        <taxon>Rhizobium/Agrobacterium group</taxon>
        <taxon>Rhizobium</taxon>
    </lineage>
</organism>
<dbReference type="Gene3D" id="2.60.120.10">
    <property type="entry name" value="Jelly Rolls"/>
    <property type="match status" value="1"/>
</dbReference>
<evidence type="ECO:0000313" key="2">
    <source>
        <dbReference type="EMBL" id="WFS25739.1"/>
    </source>
</evidence>
<accession>A0ABY8IPT0</accession>
<feature type="domain" description="HTH crp-type" evidence="1">
    <location>
        <begin position="139"/>
        <end position="205"/>
    </location>
</feature>
<dbReference type="SUPFAM" id="SSF46785">
    <property type="entry name" value="Winged helix' DNA-binding domain"/>
    <property type="match status" value="1"/>
</dbReference>
<dbReference type="InterPro" id="IPR036390">
    <property type="entry name" value="WH_DNA-bd_sf"/>
</dbReference>